<dbReference type="SMART" id="SM01043">
    <property type="entry name" value="BTAD"/>
    <property type="match status" value="1"/>
</dbReference>
<keyword evidence="2" id="KW-0805">Transcription regulation</keyword>
<dbReference type="SUPFAM" id="SSF48452">
    <property type="entry name" value="TPR-like"/>
    <property type="match status" value="1"/>
</dbReference>
<dbReference type="SUPFAM" id="SSF52540">
    <property type="entry name" value="P-loop containing nucleoside triphosphate hydrolases"/>
    <property type="match status" value="1"/>
</dbReference>
<dbReference type="InterPro" id="IPR027417">
    <property type="entry name" value="P-loop_NTPase"/>
</dbReference>
<dbReference type="GO" id="GO:0003677">
    <property type="term" value="F:DNA binding"/>
    <property type="evidence" value="ECO:0007669"/>
    <property type="project" value="UniProtKB-UniRule"/>
</dbReference>
<evidence type="ECO:0000256" key="2">
    <source>
        <dbReference type="ARBA" id="ARBA00023015"/>
    </source>
</evidence>
<evidence type="ECO:0000313" key="8">
    <source>
        <dbReference type="EMBL" id="MCX2964322.1"/>
    </source>
</evidence>
<dbReference type="SUPFAM" id="SSF46894">
    <property type="entry name" value="C-terminal effector domain of the bipartite response regulators"/>
    <property type="match status" value="1"/>
</dbReference>
<evidence type="ECO:0000313" key="9">
    <source>
        <dbReference type="Proteomes" id="UP001143347"/>
    </source>
</evidence>
<dbReference type="CDD" id="cd15831">
    <property type="entry name" value="BTAD"/>
    <property type="match status" value="1"/>
</dbReference>
<dbReference type="Proteomes" id="UP001143347">
    <property type="component" value="Unassembled WGS sequence"/>
</dbReference>
<dbReference type="Gene3D" id="1.10.10.10">
    <property type="entry name" value="Winged helix-like DNA-binding domain superfamily/Winged helix DNA-binding domain"/>
    <property type="match status" value="1"/>
</dbReference>
<evidence type="ECO:0000256" key="1">
    <source>
        <dbReference type="ARBA" id="ARBA00005820"/>
    </source>
</evidence>
<dbReference type="Pfam" id="PF13191">
    <property type="entry name" value="AAA_16"/>
    <property type="match status" value="1"/>
</dbReference>
<dbReference type="InterPro" id="IPR051677">
    <property type="entry name" value="AfsR-DnrI-RedD_regulator"/>
</dbReference>
<dbReference type="InterPro" id="IPR041664">
    <property type="entry name" value="AAA_16"/>
</dbReference>
<dbReference type="Gene3D" id="1.25.40.10">
    <property type="entry name" value="Tetratricopeptide repeat domain"/>
    <property type="match status" value="2"/>
</dbReference>
<feature type="domain" description="OmpR/PhoB-type" evidence="7">
    <location>
        <begin position="1"/>
        <end position="100"/>
    </location>
</feature>
<evidence type="ECO:0000259" key="7">
    <source>
        <dbReference type="PROSITE" id="PS51755"/>
    </source>
</evidence>
<dbReference type="Pfam" id="PF00486">
    <property type="entry name" value="Trans_reg_C"/>
    <property type="match status" value="1"/>
</dbReference>
<dbReference type="PANTHER" id="PTHR35807">
    <property type="entry name" value="TRANSCRIPTIONAL REGULATOR REDD-RELATED"/>
    <property type="match status" value="1"/>
</dbReference>
<evidence type="ECO:0000256" key="3">
    <source>
        <dbReference type="ARBA" id="ARBA00023125"/>
    </source>
</evidence>
<gene>
    <name evidence="8" type="ORF">OSB52_09495</name>
</gene>
<dbReference type="InterPro" id="IPR011990">
    <property type="entry name" value="TPR-like_helical_dom_sf"/>
</dbReference>
<keyword evidence="9" id="KW-1185">Reference proteome</keyword>
<dbReference type="InterPro" id="IPR001867">
    <property type="entry name" value="OmpR/PhoB-type_DNA-bd"/>
</dbReference>
<proteinExistence type="inferred from homology"/>
<organism evidence="8 9">
    <name type="scientific">Gordonia aquimaris</name>
    <dbReference type="NCBI Taxonomy" id="2984863"/>
    <lineage>
        <taxon>Bacteria</taxon>
        <taxon>Bacillati</taxon>
        <taxon>Actinomycetota</taxon>
        <taxon>Actinomycetes</taxon>
        <taxon>Mycobacteriales</taxon>
        <taxon>Gordoniaceae</taxon>
        <taxon>Gordonia</taxon>
    </lineage>
</organism>
<dbReference type="InterPro" id="IPR016032">
    <property type="entry name" value="Sig_transdc_resp-reg_C-effctor"/>
</dbReference>
<dbReference type="Gene3D" id="3.40.50.300">
    <property type="entry name" value="P-loop containing nucleotide triphosphate hydrolases"/>
    <property type="match status" value="1"/>
</dbReference>
<dbReference type="InterPro" id="IPR005158">
    <property type="entry name" value="BTAD"/>
</dbReference>
<comment type="similarity">
    <text evidence="1">Belongs to the AfsR/DnrI/RedD regulatory family.</text>
</comment>
<feature type="region of interest" description="Disordered" evidence="6">
    <location>
        <begin position="251"/>
        <end position="293"/>
    </location>
</feature>
<dbReference type="Pfam" id="PF03704">
    <property type="entry name" value="BTAD"/>
    <property type="match status" value="1"/>
</dbReference>
<evidence type="ECO:0000256" key="4">
    <source>
        <dbReference type="ARBA" id="ARBA00023163"/>
    </source>
</evidence>
<accession>A0A9X3D3Y0</accession>
<protein>
    <submittedName>
        <fullName evidence="8">BTAD domain-containing putative transcriptional regulator</fullName>
    </submittedName>
</protein>
<keyword evidence="3 5" id="KW-0238">DNA-binding</keyword>
<dbReference type="EMBL" id="JAPKFM010000007">
    <property type="protein sequence ID" value="MCX2964322.1"/>
    <property type="molecule type" value="Genomic_DNA"/>
</dbReference>
<dbReference type="GO" id="GO:0000160">
    <property type="term" value="P:phosphorelay signal transduction system"/>
    <property type="evidence" value="ECO:0007669"/>
    <property type="project" value="InterPro"/>
</dbReference>
<keyword evidence="4" id="KW-0804">Transcription</keyword>
<reference evidence="8" key="1">
    <citation type="submission" date="2022-10" db="EMBL/GenBank/DDBJ databases">
        <title>WGS of marine actinomycetes from Thailand.</title>
        <authorList>
            <person name="Thawai C."/>
        </authorList>
    </citation>
    <scope>NUCLEOTIDE SEQUENCE</scope>
    <source>
        <strain evidence="8">SW21</strain>
    </source>
</reference>
<dbReference type="PROSITE" id="PS51755">
    <property type="entry name" value="OMPR_PHOB"/>
    <property type="match status" value="1"/>
</dbReference>
<dbReference type="RefSeq" id="WP_266061463.1">
    <property type="nucleotide sequence ID" value="NZ_JAPKFM010000007.1"/>
</dbReference>
<name>A0A9X3D3Y0_9ACTN</name>
<dbReference type="InterPro" id="IPR036388">
    <property type="entry name" value="WH-like_DNA-bd_sf"/>
</dbReference>
<evidence type="ECO:0000256" key="5">
    <source>
        <dbReference type="PROSITE-ProRule" id="PRU01091"/>
    </source>
</evidence>
<feature type="DNA-binding region" description="OmpR/PhoB-type" evidence="5">
    <location>
        <begin position="1"/>
        <end position="100"/>
    </location>
</feature>
<evidence type="ECO:0000256" key="6">
    <source>
        <dbReference type="SAM" id="MobiDB-lite"/>
    </source>
</evidence>
<dbReference type="GO" id="GO:0006355">
    <property type="term" value="P:regulation of DNA-templated transcription"/>
    <property type="evidence" value="ECO:0007669"/>
    <property type="project" value="InterPro"/>
</dbReference>
<dbReference type="PANTHER" id="PTHR35807:SF1">
    <property type="entry name" value="TRANSCRIPTIONAL REGULATOR REDD"/>
    <property type="match status" value="1"/>
</dbReference>
<sequence length="1068" mass="115370">MARLAYTVLGGLGAQIDSEPAELGTRKQRAILAQLLLAEGNAVSVDRLIDGIWGATPPDRAEVSVQAYVSGLRKALEPGRRPRSPSTVLVTRGTGYVLIAGDADVDVRALNAAIAAAHEQQRRGDLESAASDLRAALAGYRPLLPEFEGLTFRDEAAAHLERTVGEAREFSYELRLTLGEHRALVPELEQAVRRAPLDEGLWVLLATARYRLGRQSEALAAIADARRHLADEIGVDPGPRLRELERDILDHAPHLESAPSRRSTATPGIRSTARNSGVRAPHGRTITTTPATPASAPAALIGRADELAAAHRTVLSSLQGPGGIVVVEGDAGAGKSALIAEATRRAAGAADVTVLWGRCTEDAAAPSMWPWVQILGAVLPEMTDDDRSALLDNDLGRMVTHGTTVIPPPREMPDAAARFRFYDQAADMLTRVALDHLLIIVLDDLHWADSASLELFAHMAARGTPGVTFFASVRTRVHRSAVVDALAAVSRLPEHRRIEVGPLSDDDIAALVQRETQERPTAGTVATIARRTRGNAFFVRELARILADRGSMADGAVPAGVRDVVRERLGPLPAETIRVLEVAALIGRQVDLSLLAGAAETTPDRMLESLEPAYAAGLIGATADDPFTFRFDHDLIREAIAGGLSTGRTYRIHLAIADQLEHATGATTATQRAIHLWAAGPLADRTRTARALLEAGHIALRSYNFDAADRRLTDAAQLARSIGDEPMELEAISTMLAGDVARHGYFAADRELLRRARELGERAHDDALLARLNYARFAAHSQLAEIRPARRYADALAERARHSERPVVHHLASQAAAIDLFDRGHIGDAHRLLESQITFDRAVDGIQADQLMIGSGFAGLTATMHVGPRHGRALFEQIDNGPEDPMSYLGTAIFAVTAGALVGDADWVGEVGERLVGSSGHSALEYLRMPAERIYWWSRAVSDADEGALEHIVRLHDPRAEQRTGAGLWWALYAEALVSVGRFEDVPVLLEHAQTFAERTGQRYPDAHRLLVCAEFQHATDQPSAMVRDTLAEARRVATRQQSTALCERIDAFAMDLGYSPYPGDPVG</sequence>
<comment type="caution">
    <text evidence="8">The sequence shown here is derived from an EMBL/GenBank/DDBJ whole genome shotgun (WGS) entry which is preliminary data.</text>
</comment>
<dbReference type="AlphaFoldDB" id="A0A9X3D3Y0"/>
<dbReference type="SMART" id="SM00862">
    <property type="entry name" value="Trans_reg_C"/>
    <property type="match status" value="1"/>
</dbReference>